<reference evidence="3 4" key="1">
    <citation type="submission" date="2018-03" db="EMBL/GenBank/DDBJ databases">
        <title>The draft genome of Sphingosinicella sp. GL-C-18.</title>
        <authorList>
            <person name="Liu L."/>
            <person name="Li L."/>
            <person name="Liang L."/>
            <person name="Zhang X."/>
            <person name="Wang T."/>
        </authorList>
    </citation>
    <scope>NUCLEOTIDE SEQUENCE [LARGE SCALE GENOMIC DNA]</scope>
    <source>
        <strain evidence="3 4">GL-C-18</strain>
    </source>
</reference>
<feature type="transmembrane region" description="Helical" evidence="1">
    <location>
        <begin position="12"/>
        <end position="30"/>
    </location>
</feature>
<dbReference type="InterPro" id="IPR002656">
    <property type="entry name" value="Acyl_transf_3_dom"/>
</dbReference>
<keyword evidence="1" id="KW-0472">Membrane</keyword>
<keyword evidence="1" id="KW-1133">Transmembrane helix</keyword>
<feature type="transmembrane region" description="Helical" evidence="1">
    <location>
        <begin position="202"/>
        <end position="225"/>
    </location>
</feature>
<organism evidence="3 4">
    <name type="scientific">Allosphingosinicella deserti</name>
    <dbReference type="NCBI Taxonomy" id="2116704"/>
    <lineage>
        <taxon>Bacteria</taxon>
        <taxon>Pseudomonadati</taxon>
        <taxon>Pseudomonadota</taxon>
        <taxon>Alphaproteobacteria</taxon>
        <taxon>Sphingomonadales</taxon>
        <taxon>Sphingomonadaceae</taxon>
        <taxon>Allosphingosinicella</taxon>
    </lineage>
</organism>
<feature type="transmembrane region" description="Helical" evidence="1">
    <location>
        <begin position="286"/>
        <end position="309"/>
    </location>
</feature>
<feature type="transmembrane region" description="Helical" evidence="1">
    <location>
        <begin position="50"/>
        <end position="70"/>
    </location>
</feature>
<dbReference type="InterPro" id="IPR050879">
    <property type="entry name" value="Acyltransferase_3"/>
</dbReference>
<feature type="domain" description="Acyltransferase 3" evidence="2">
    <location>
        <begin position="13"/>
        <end position="336"/>
    </location>
</feature>
<evidence type="ECO:0000259" key="2">
    <source>
        <dbReference type="Pfam" id="PF01757"/>
    </source>
</evidence>
<feature type="transmembrane region" description="Helical" evidence="1">
    <location>
        <begin position="315"/>
        <end position="336"/>
    </location>
</feature>
<dbReference type="GO" id="GO:0016747">
    <property type="term" value="F:acyltransferase activity, transferring groups other than amino-acyl groups"/>
    <property type="evidence" value="ECO:0007669"/>
    <property type="project" value="InterPro"/>
</dbReference>
<evidence type="ECO:0000256" key="1">
    <source>
        <dbReference type="SAM" id="Phobius"/>
    </source>
</evidence>
<name>A0A2P7QLE1_9SPHN</name>
<keyword evidence="1" id="KW-0812">Transmembrane</keyword>
<dbReference type="OrthoDB" id="9796461at2"/>
<dbReference type="PANTHER" id="PTHR23028:SF131">
    <property type="entry name" value="BLR2367 PROTEIN"/>
    <property type="match status" value="1"/>
</dbReference>
<dbReference type="Proteomes" id="UP000241167">
    <property type="component" value="Unassembled WGS sequence"/>
</dbReference>
<dbReference type="Pfam" id="PF01757">
    <property type="entry name" value="Acyl_transf_3"/>
    <property type="match status" value="1"/>
</dbReference>
<dbReference type="EMBL" id="PXYI01000005">
    <property type="protein sequence ID" value="PSJ38775.1"/>
    <property type="molecule type" value="Genomic_DNA"/>
</dbReference>
<feature type="transmembrane region" description="Helical" evidence="1">
    <location>
        <begin position="255"/>
        <end position="274"/>
    </location>
</feature>
<accession>A0A2P7QLE1</accession>
<protein>
    <submittedName>
        <fullName evidence="3">Acyltransferase</fullName>
    </submittedName>
</protein>
<comment type="caution">
    <text evidence="3">The sequence shown here is derived from an EMBL/GenBank/DDBJ whole genome shotgun (WGS) entry which is preliminary data.</text>
</comment>
<dbReference type="RefSeq" id="WP_106513969.1">
    <property type="nucleotide sequence ID" value="NZ_PXYI01000005.1"/>
</dbReference>
<keyword evidence="3" id="KW-0012">Acyltransferase</keyword>
<feature type="transmembrane region" description="Helical" evidence="1">
    <location>
        <begin position="91"/>
        <end position="112"/>
    </location>
</feature>
<sequence length="366" mass="40318">MTAAASPPADLRALTGIRGIAAWFVLLYHVRLSAARWLPETVTALLARGYLAVDLFFMLSGFVLWLNYAERLRRGGPGEYPRFIARRIARIWPLHAAMLGVAIAFALLLLALGKPVRESWETLPLHILLIHNWGFTDQLSWNDPSWSISGEFAAYLLFPLLAAAVDWRRFPPWALLLLVTALAGALHHAMTLGGATGLNHDIPHLGIFRALIEFAIGTLLCALWLHWRAGKRSALSIAAALLLLGLVLSRPPETLVAPLLLAALLLAIAISAEWRFNPLAGRAIHYLGLISYSTYLVHFLLFRFFKIAFVDESGAVSPALLALYLLLTLAASIVLFHGLERPAQRALCNIFDRRARRPASVAIAAE</sequence>
<evidence type="ECO:0000313" key="4">
    <source>
        <dbReference type="Proteomes" id="UP000241167"/>
    </source>
</evidence>
<keyword evidence="3" id="KW-0808">Transferase</keyword>
<dbReference type="GO" id="GO:0016020">
    <property type="term" value="C:membrane"/>
    <property type="evidence" value="ECO:0007669"/>
    <property type="project" value="TreeGrafter"/>
</dbReference>
<keyword evidence="4" id="KW-1185">Reference proteome</keyword>
<evidence type="ECO:0000313" key="3">
    <source>
        <dbReference type="EMBL" id="PSJ38775.1"/>
    </source>
</evidence>
<feature type="transmembrane region" description="Helical" evidence="1">
    <location>
        <begin position="172"/>
        <end position="190"/>
    </location>
</feature>
<feature type="transmembrane region" description="Helical" evidence="1">
    <location>
        <begin position="232"/>
        <end position="249"/>
    </location>
</feature>
<dbReference type="GO" id="GO:0000271">
    <property type="term" value="P:polysaccharide biosynthetic process"/>
    <property type="evidence" value="ECO:0007669"/>
    <property type="project" value="TreeGrafter"/>
</dbReference>
<proteinExistence type="predicted"/>
<feature type="transmembrane region" description="Helical" evidence="1">
    <location>
        <begin position="146"/>
        <end position="165"/>
    </location>
</feature>
<dbReference type="PANTHER" id="PTHR23028">
    <property type="entry name" value="ACETYLTRANSFERASE"/>
    <property type="match status" value="1"/>
</dbReference>
<dbReference type="AlphaFoldDB" id="A0A2P7QLE1"/>
<gene>
    <name evidence="3" type="ORF">C7I55_15715</name>
</gene>